<feature type="region of interest" description="Disordered" evidence="1">
    <location>
        <begin position="136"/>
        <end position="173"/>
    </location>
</feature>
<feature type="compositionally biased region" description="Basic and acidic residues" evidence="1">
    <location>
        <begin position="33"/>
        <end position="53"/>
    </location>
</feature>
<keyword evidence="3" id="KW-1185">Reference proteome</keyword>
<dbReference type="InterPro" id="IPR013169">
    <property type="entry name" value="mRNA_splic_Cwf18-like"/>
</dbReference>
<sequence length="173" mass="19265">MSLQEAADARKAKLAALKKRKTLHDSAAPADGAHPHPDPSAERHEVFKFRNYDPETGTARKHARTDDDDTVEKQVEGLAEKAILQDEIQRAQELDLTNIQPKKPNWDLKRDLDRKLAKLKPKTEQAIAQLIRKRLQAQRGTTNTEPATDELIAGMDRAGADAAEEDEAGSDEE</sequence>
<protein>
    <recommendedName>
        <fullName evidence="4">Coiled-coil domain-containing protein 12</fullName>
    </recommendedName>
</protein>
<dbReference type="OrthoDB" id="10261348at2759"/>
<comment type="caution">
    <text evidence="2">The sequence shown here is derived from an EMBL/GenBank/DDBJ whole genome shotgun (WGS) entry which is preliminary data.</text>
</comment>
<dbReference type="AlphaFoldDB" id="A0A9P6W9S6"/>
<feature type="compositionally biased region" description="Acidic residues" evidence="1">
    <location>
        <begin position="162"/>
        <end position="173"/>
    </location>
</feature>
<dbReference type="GO" id="GO:0005684">
    <property type="term" value="C:U2-type spliceosomal complex"/>
    <property type="evidence" value="ECO:0007669"/>
    <property type="project" value="TreeGrafter"/>
</dbReference>
<gene>
    <name evidence="2" type="ORF">C6P46_004274</name>
</gene>
<dbReference type="Proteomes" id="UP000777482">
    <property type="component" value="Unassembled WGS sequence"/>
</dbReference>
<evidence type="ECO:0000256" key="1">
    <source>
        <dbReference type="SAM" id="MobiDB-lite"/>
    </source>
</evidence>
<feature type="region of interest" description="Disordered" evidence="1">
    <location>
        <begin position="16"/>
        <end position="72"/>
    </location>
</feature>
<evidence type="ECO:0000313" key="3">
    <source>
        <dbReference type="Proteomes" id="UP000777482"/>
    </source>
</evidence>
<proteinExistence type="predicted"/>
<accession>A0A9P6W9S6</accession>
<dbReference type="GO" id="GO:0071014">
    <property type="term" value="C:post-mRNA release spliceosomal complex"/>
    <property type="evidence" value="ECO:0007669"/>
    <property type="project" value="TreeGrafter"/>
</dbReference>
<evidence type="ECO:0000313" key="2">
    <source>
        <dbReference type="EMBL" id="KAG0666608.1"/>
    </source>
</evidence>
<name>A0A9P6W9S6_RHOMI</name>
<dbReference type="Pfam" id="PF08315">
    <property type="entry name" value="cwf18"/>
    <property type="match status" value="1"/>
</dbReference>
<reference evidence="2 3" key="1">
    <citation type="submission" date="2020-11" db="EMBL/GenBank/DDBJ databases">
        <title>Kefir isolates.</title>
        <authorList>
            <person name="Marcisauskas S."/>
            <person name="Kim Y."/>
            <person name="Blasche S."/>
        </authorList>
    </citation>
    <scope>NUCLEOTIDE SEQUENCE [LARGE SCALE GENOMIC DNA]</scope>
    <source>
        <strain evidence="2 3">KR</strain>
    </source>
</reference>
<organism evidence="2 3">
    <name type="scientific">Rhodotorula mucilaginosa</name>
    <name type="common">Yeast</name>
    <name type="synonym">Rhodotorula rubra</name>
    <dbReference type="NCBI Taxonomy" id="5537"/>
    <lineage>
        <taxon>Eukaryota</taxon>
        <taxon>Fungi</taxon>
        <taxon>Dikarya</taxon>
        <taxon>Basidiomycota</taxon>
        <taxon>Pucciniomycotina</taxon>
        <taxon>Microbotryomycetes</taxon>
        <taxon>Sporidiobolales</taxon>
        <taxon>Sporidiobolaceae</taxon>
        <taxon>Rhodotorula</taxon>
    </lineage>
</organism>
<evidence type="ECO:0008006" key="4">
    <source>
        <dbReference type="Google" id="ProtNLM"/>
    </source>
</evidence>
<dbReference type="EMBL" id="PUHQ01000004">
    <property type="protein sequence ID" value="KAG0666608.1"/>
    <property type="molecule type" value="Genomic_DNA"/>
</dbReference>
<dbReference type="PANTHER" id="PTHR31551:SF1">
    <property type="entry name" value="COILED-COIL DOMAIN-CONTAINING PROTEIN 12"/>
    <property type="match status" value="1"/>
</dbReference>
<dbReference type="PANTHER" id="PTHR31551">
    <property type="entry name" value="PRE-MRNA-SPLICING FACTOR CWF18"/>
    <property type="match status" value="1"/>
</dbReference>